<evidence type="ECO:0000313" key="2">
    <source>
        <dbReference type="EMBL" id="PHT33411.1"/>
    </source>
</evidence>
<name>A0A2G2VK91_CAPBA</name>
<reference evidence="3" key="2">
    <citation type="journal article" date="2017" name="J. Anim. Genet.">
        <title>Multiple reference genome sequences of hot pepper reveal the massive evolution of plant disease resistance genes by retroduplication.</title>
        <authorList>
            <person name="Kim S."/>
            <person name="Park J."/>
            <person name="Yeom S.-I."/>
            <person name="Kim Y.-M."/>
            <person name="Seo E."/>
            <person name="Kim K.-T."/>
            <person name="Kim M.-S."/>
            <person name="Lee J.M."/>
            <person name="Cheong K."/>
            <person name="Shin H.-S."/>
            <person name="Kim S.-B."/>
            <person name="Han K."/>
            <person name="Lee J."/>
            <person name="Park M."/>
            <person name="Lee H.-A."/>
            <person name="Lee H.-Y."/>
            <person name="Lee Y."/>
            <person name="Oh S."/>
            <person name="Lee J.H."/>
            <person name="Choi E."/>
            <person name="Choi E."/>
            <person name="Lee S.E."/>
            <person name="Jeon J."/>
            <person name="Kim H."/>
            <person name="Choi G."/>
            <person name="Song H."/>
            <person name="Lee J."/>
            <person name="Lee S.-C."/>
            <person name="Kwon J.-K."/>
            <person name="Lee H.-Y."/>
            <person name="Koo N."/>
            <person name="Hong Y."/>
            <person name="Kim R.W."/>
            <person name="Kang W.-H."/>
            <person name="Huh J.H."/>
            <person name="Kang B.-C."/>
            <person name="Yang T.-J."/>
            <person name="Lee Y.-H."/>
            <person name="Bennetzen J.L."/>
            <person name="Choi D."/>
        </authorList>
    </citation>
    <scope>NUCLEOTIDE SEQUENCE [LARGE SCALE GENOMIC DNA]</scope>
    <source>
        <strain evidence="3">cv. PBC81</strain>
    </source>
</reference>
<gene>
    <name evidence="2" type="ORF">CQW23_25211</name>
</gene>
<feature type="domain" description="Late blight resistance protein R1A-like N-terminal" evidence="1">
    <location>
        <begin position="182"/>
        <end position="323"/>
    </location>
</feature>
<dbReference type="OrthoDB" id="1323175at2759"/>
<proteinExistence type="predicted"/>
<accession>A0A2G2VK91</accession>
<sequence length="416" mass="47020">MAEECWAVIVAINLVKGNHLDSSTNNELNNAVEQLAFVVVSLVALEAAHPENEISAQLRDIFIETCAVIFEICSHMNNQAGSTSGFIIMISDLLKIIRLENIAERIKAAKPSRSSSPITMAIVGSIVALVDGVIFILSLLNVKRYDVLPDLLVHPEDVAYTAIRLCFCAAACKMEENDHQTRVRISDEYHNLLKRLSPFRPELRPIYQSLLIGSKSSGTEPIMDVKSMSNFVDAINKDLMELLGHNASWKVTFDDRIPWLKQGLPYLSTFLHDIASKRTPLEEFNSLQSHMEDMAIEAAIVIYSSYDERMNVRSTEIDRKHFLWQLKFNCVKVEIGLIQLQNNEATIIAPLKDLIDDVREQLIFLGTLQMDSTEQCKEQTKIADLLTLIQSVNNQACFIIDFVSRHMKKEDTEHET</sequence>
<organism evidence="2 3">
    <name type="scientific">Capsicum baccatum</name>
    <name type="common">Peruvian pepper</name>
    <dbReference type="NCBI Taxonomy" id="33114"/>
    <lineage>
        <taxon>Eukaryota</taxon>
        <taxon>Viridiplantae</taxon>
        <taxon>Streptophyta</taxon>
        <taxon>Embryophyta</taxon>
        <taxon>Tracheophyta</taxon>
        <taxon>Spermatophyta</taxon>
        <taxon>Magnoliopsida</taxon>
        <taxon>eudicotyledons</taxon>
        <taxon>Gunneridae</taxon>
        <taxon>Pentapetalae</taxon>
        <taxon>asterids</taxon>
        <taxon>lamiids</taxon>
        <taxon>Solanales</taxon>
        <taxon>Solanaceae</taxon>
        <taxon>Solanoideae</taxon>
        <taxon>Capsiceae</taxon>
        <taxon>Capsicum</taxon>
    </lineage>
</organism>
<dbReference type="Pfam" id="PF12061">
    <property type="entry name" value="NB-LRR"/>
    <property type="match status" value="1"/>
</dbReference>
<reference evidence="2 3" key="1">
    <citation type="journal article" date="2017" name="Genome Biol.">
        <title>New reference genome sequences of hot pepper reveal the massive evolution of plant disease-resistance genes by retroduplication.</title>
        <authorList>
            <person name="Kim S."/>
            <person name="Park J."/>
            <person name="Yeom S.I."/>
            <person name="Kim Y.M."/>
            <person name="Seo E."/>
            <person name="Kim K.T."/>
            <person name="Kim M.S."/>
            <person name="Lee J.M."/>
            <person name="Cheong K."/>
            <person name="Shin H.S."/>
            <person name="Kim S.B."/>
            <person name="Han K."/>
            <person name="Lee J."/>
            <person name="Park M."/>
            <person name="Lee H.A."/>
            <person name="Lee H.Y."/>
            <person name="Lee Y."/>
            <person name="Oh S."/>
            <person name="Lee J.H."/>
            <person name="Choi E."/>
            <person name="Choi E."/>
            <person name="Lee S.E."/>
            <person name="Jeon J."/>
            <person name="Kim H."/>
            <person name="Choi G."/>
            <person name="Song H."/>
            <person name="Lee J."/>
            <person name="Lee S.C."/>
            <person name="Kwon J.K."/>
            <person name="Lee H.Y."/>
            <person name="Koo N."/>
            <person name="Hong Y."/>
            <person name="Kim R.W."/>
            <person name="Kang W.H."/>
            <person name="Huh J.H."/>
            <person name="Kang B.C."/>
            <person name="Yang T.J."/>
            <person name="Lee Y.H."/>
            <person name="Bennetzen J.L."/>
            <person name="Choi D."/>
        </authorList>
    </citation>
    <scope>NUCLEOTIDE SEQUENCE [LARGE SCALE GENOMIC DNA]</scope>
    <source>
        <strain evidence="3">cv. PBC81</strain>
    </source>
</reference>
<evidence type="ECO:0000259" key="1">
    <source>
        <dbReference type="Pfam" id="PF12061"/>
    </source>
</evidence>
<dbReference type="Proteomes" id="UP000224567">
    <property type="component" value="Unassembled WGS sequence"/>
</dbReference>
<evidence type="ECO:0000313" key="3">
    <source>
        <dbReference type="Proteomes" id="UP000224567"/>
    </source>
</evidence>
<dbReference type="InterPro" id="IPR021929">
    <property type="entry name" value="R1A-like_N"/>
</dbReference>
<dbReference type="AlphaFoldDB" id="A0A2G2VK91"/>
<comment type="caution">
    <text evidence="2">The sequence shown here is derived from an EMBL/GenBank/DDBJ whole genome shotgun (WGS) entry which is preliminary data.</text>
</comment>
<keyword evidence="3" id="KW-1185">Reference proteome</keyword>
<dbReference type="EMBL" id="MLFT02000011">
    <property type="protein sequence ID" value="PHT33411.1"/>
    <property type="molecule type" value="Genomic_DNA"/>
</dbReference>
<protein>
    <recommendedName>
        <fullName evidence="1">Late blight resistance protein R1A-like N-terminal domain-containing protein</fullName>
    </recommendedName>
</protein>